<dbReference type="AlphaFoldDB" id="A0A7Z1AVY2"/>
<evidence type="ECO:0000256" key="1">
    <source>
        <dbReference type="SAM" id="MobiDB-lite"/>
    </source>
</evidence>
<accession>A0A7Z1AVY2</accession>
<evidence type="ECO:0000313" key="2">
    <source>
        <dbReference type="EMBL" id="OLF06958.1"/>
    </source>
</evidence>
<protein>
    <submittedName>
        <fullName evidence="2">Uncharacterized protein</fullName>
    </submittedName>
</protein>
<evidence type="ECO:0000313" key="3">
    <source>
        <dbReference type="Proteomes" id="UP000185696"/>
    </source>
</evidence>
<dbReference type="Proteomes" id="UP000185696">
    <property type="component" value="Unassembled WGS sequence"/>
</dbReference>
<gene>
    <name evidence="2" type="ORF">BLA60_29285</name>
</gene>
<dbReference type="EMBL" id="MSIF01000018">
    <property type="protein sequence ID" value="OLF06958.1"/>
    <property type="molecule type" value="Genomic_DNA"/>
</dbReference>
<comment type="caution">
    <text evidence="2">The sequence shown here is derived from an EMBL/GenBank/DDBJ whole genome shotgun (WGS) entry which is preliminary data.</text>
</comment>
<sequence length="61" mass="6816">MTPGRHRDEHRDGDRTIHIGPRPEDILAIVDVSTCERDEDTAFGDHGPAEMVPRAVRPRTG</sequence>
<name>A0A7Z1AVY2_9PSEU</name>
<keyword evidence="3" id="KW-1185">Reference proteome</keyword>
<proteinExistence type="predicted"/>
<reference evidence="2 3" key="1">
    <citation type="submission" date="2016-12" db="EMBL/GenBank/DDBJ databases">
        <title>The draft genome sequence of Actinophytocola xinjiangensis.</title>
        <authorList>
            <person name="Wang W."/>
            <person name="Yuan L."/>
        </authorList>
    </citation>
    <scope>NUCLEOTIDE SEQUENCE [LARGE SCALE GENOMIC DNA]</scope>
    <source>
        <strain evidence="2 3">CGMCC 4.4663</strain>
    </source>
</reference>
<feature type="region of interest" description="Disordered" evidence="1">
    <location>
        <begin position="39"/>
        <end position="61"/>
    </location>
</feature>
<organism evidence="2 3">
    <name type="scientific">Actinophytocola xinjiangensis</name>
    <dbReference type="NCBI Taxonomy" id="485602"/>
    <lineage>
        <taxon>Bacteria</taxon>
        <taxon>Bacillati</taxon>
        <taxon>Actinomycetota</taxon>
        <taxon>Actinomycetes</taxon>
        <taxon>Pseudonocardiales</taxon>
        <taxon>Pseudonocardiaceae</taxon>
    </lineage>
</organism>